<gene>
    <name evidence="2" type="ORF">NF677_03790</name>
</gene>
<organism evidence="2 3">
    <name type="scientific">Pseudomonas siliginis</name>
    <dbReference type="NCBI Taxonomy" id="2842346"/>
    <lineage>
        <taxon>Bacteria</taxon>
        <taxon>Pseudomonadati</taxon>
        <taxon>Pseudomonadota</taxon>
        <taxon>Gammaproteobacteria</taxon>
        <taxon>Pseudomonadales</taxon>
        <taxon>Pseudomonadaceae</taxon>
        <taxon>Pseudomonas</taxon>
    </lineage>
</organism>
<accession>A0ABY5CGM6</accession>
<name>A0ABY5CGM6_9PSED</name>
<feature type="signal peptide" evidence="1">
    <location>
        <begin position="1"/>
        <end position="20"/>
    </location>
</feature>
<protein>
    <submittedName>
        <fullName evidence="2">Uncharacterized protein</fullName>
    </submittedName>
</protein>
<evidence type="ECO:0000313" key="3">
    <source>
        <dbReference type="Proteomes" id="UP001056851"/>
    </source>
</evidence>
<reference evidence="2" key="1">
    <citation type="submission" date="2022-06" db="EMBL/GenBank/DDBJ databases">
        <title>Investigating genetic diversity within the most abundant and prevalent non-pathogenic leaf-associated bacterial species interacting with Arabidopsis thaliana in natural habitats.</title>
        <authorList>
            <person name="Ramirez-Sanchez D."/>
            <person name="Gibelin-Viala C."/>
            <person name="Mayjonade B."/>
            <person name="Duflos R."/>
            <person name="Belmonte E."/>
            <person name="Pailler V."/>
            <person name="Bartoli C."/>
            <person name="Carrere S."/>
            <person name="Vailleau F."/>
            <person name="Roux F."/>
        </authorList>
    </citation>
    <scope>NUCLEOTIDE SEQUENCE</scope>
    <source>
        <strain evidence="2">OTU6ESPEB1</strain>
    </source>
</reference>
<sequence>MKKMNMALAALTILSSSAFAEPAKQFMVPGSDKHDFGIECRLDNKITFYVDKNHPNNKYRVARNIYFTEVSSGKVAISYLHGFINADEEATYLSAPDERCETFRI</sequence>
<evidence type="ECO:0000313" key="2">
    <source>
        <dbReference type="EMBL" id="UST85811.1"/>
    </source>
</evidence>
<dbReference type="RefSeq" id="WP_252885349.1">
    <property type="nucleotide sequence ID" value="NZ_CP099599.1"/>
</dbReference>
<keyword evidence="3" id="KW-1185">Reference proteome</keyword>
<dbReference type="Proteomes" id="UP001056851">
    <property type="component" value="Chromosome"/>
</dbReference>
<keyword evidence="1" id="KW-0732">Signal</keyword>
<proteinExistence type="predicted"/>
<evidence type="ECO:0000256" key="1">
    <source>
        <dbReference type="SAM" id="SignalP"/>
    </source>
</evidence>
<feature type="chain" id="PRO_5047233476" evidence="1">
    <location>
        <begin position="21"/>
        <end position="105"/>
    </location>
</feature>
<dbReference type="EMBL" id="CP099599">
    <property type="protein sequence ID" value="UST85811.1"/>
    <property type="molecule type" value="Genomic_DNA"/>
</dbReference>